<reference evidence="2 3" key="1">
    <citation type="journal article" date="2019" name="Commun. Biol.">
        <title>The bagworm genome reveals a unique fibroin gene that provides high tensile strength.</title>
        <authorList>
            <person name="Kono N."/>
            <person name="Nakamura H."/>
            <person name="Ohtoshi R."/>
            <person name="Tomita M."/>
            <person name="Numata K."/>
            <person name="Arakawa K."/>
        </authorList>
    </citation>
    <scope>NUCLEOTIDE SEQUENCE [LARGE SCALE GENOMIC DNA]</scope>
</reference>
<evidence type="ECO:0000256" key="1">
    <source>
        <dbReference type="SAM" id="Phobius"/>
    </source>
</evidence>
<proteinExistence type="predicted"/>
<protein>
    <submittedName>
        <fullName evidence="2">Uncharacterized protein</fullName>
    </submittedName>
</protein>
<evidence type="ECO:0000313" key="2">
    <source>
        <dbReference type="EMBL" id="GBP91242.1"/>
    </source>
</evidence>
<evidence type="ECO:0000313" key="3">
    <source>
        <dbReference type="Proteomes" id="UP000299102"/>
    </source>
</evidence>
<keyword evidence="1" id="KW-1133">Transmembrane helix</keyword>
<feature type="transmembrane region" description="Helical" evidence="1">
    <location>
        <begin position="77"/>
        <end position="100"/>
    </location>
</feature>
<keyword evidence="1" id="KW-0812">Transmembrane</keyword>
<comment type="caution">
    <text evidence="2">The sequence shown here is derived from an EMBL/GenBank/DDBJ whole genome shotgun (WGS) entry which is preliminary data.</text>
</comment>
<organism evidence="2 3">
    <name type="scientific">Eumeta variegata</name>
    <name type="common">Bagworm moth</name>
    <name type="synonym">Eumeta japonica</name>
    <dbReference type="NCBI Taxonomy" id="151549"/>
    <lineage>
        <taxon>Eukaryota</taxon>
        <taxon>Metazoa</taxon>
        <taxon>Ecdysozoa</taxon>
        <taxon>Arthropoda</taxon>
        <taxon>Hexapoda</taxon>
        <taxon>Insecta</taxon>
        <taxon>Pterygota</taxon>
        <taxon>Neoptera</taxon>
        <taxon>Endopterygota</taxon>
        <taxon>Lepidoptera</taxon>
        <taxon>Glossata</taxon>
        <taxon>Ditrysia</taxon>
        <taxon>Tineoidea</taxon>
        <taxon>Psychidae</taxon>
        <taxon>Oiketicinae</taxon>
        <taxon>Eumeta</taxon>
    </lineage>
</organism>
<accession>A0A4C1ZUW0</accession>
<gene>
    <name evidence="2" type="ORF">EVAR_65106_1</name>
</gene>
<dbReference type="AlphaFoldDB" id="A0A4C1ZUW0"/>
<dbReference type="EMBL" id="BGZK01002153">
    <property type="protein sequence ID" value="GBP91242.1"/>
    <property type="molecule type" value="Genomic_DNA"/>
</dbReference>
<dbReference type="Proteomes" id="UP000299102">
    <property type="component" value="Unassembled WGS sequence"/>
</dbReference>
<keyword evidence="3" id="KW-1185">Reference proteome</keyword>
<keyword evidence="1" id="KW-0472">Membrane</keyword>
<name>A0A4C1ZUW0_EUMVA</name>
<sequence length="137" mass="14789">MRTQQLHRSPATAVWTAMRASCNFVAALKSKPEINTVRARQNALLQTGIFTKPPSCLIWGAEPRKPDRSNLGELNEAAIVVIAGLLHSAACAGVGMSLWLEPGFHLEKDTAFPGLDNATYSLPFGSPVGADRHVRLL</sequence>